<feature type="region of interest" description="Disordered" evidence="1">
    <location>
        <begin position="260"/>
        <end position="296"/>
    </location>
</feature>
<name>A0A1C5A4T4_9ACTN</name>
<organism evidence="3 4">
    <name type="scientific">Micromonospora mirobrigensis</name>
    <dbReference type="NCBI Taxonomy" id="262898"/>
    <lineage>
        <taxon>Bacteria</taxon>
        <taxon>Bacillati</taxon>
        <taxon>Actinomycetota</taxon>
        <taxon>Actinomycetes</taxon>
        <taxon>Micromonosporales</taxon>
        <taxon>Micromonosporaceae</taxon>
        <taxon>Micromonospora</taxon>
    </lineage>
</organism>
<reference evidence="4" key="1">
    <citation type="submission" date="2016-06" db="EMBL/GenBank/DDBJ databases">
        <authorList>
            <person name="Varghese N."/>
            <person name="Submissions Spin"/>
        </authorList>
    </citation>
    <scope>NUCLEOTIDE SEQUENCE [LARGE SCALE GENOMIC DNA]</scope>
    <source>
        <strain evidence="4">DSM 44830</strain>
    </source>
</reference>
<evidence type="ECO:0000256" key="2">
    <source>
        <dbReference type="SAM" id="Phobius"/>
    </source>
</evidence>
<evidence type="ECO:0000313" key="4">
    <source>
        <dbReference type="Proteomes" id="UP000199504"/>
    </source>
</evidence>
<protein>
    <submittedName>
        <fullName evidence="3">Uncharacterized protein</fullName>
    </submittedName>
</protein>
<keyword evidence="4" id="KW-1185">Reference proteome</keyword>
<dbReference type="NCBIfam" id="NF047839">
    <property type="entry name" value="PspM_Rv2743c"/>
    <property type="match status" value="1"/>
</dbReference>
<keyword evidence="2" id="KW-0472">Membrane</keyword>
<feature type="compositionally biased region" description="Low complexity" evidence="1">
    <location>
        <begin position="268"/>
        <end position="281"/>
    </location>
</feature>
<evidence type="ECO:0000256" key="1">
    <source>
        <dbReference type="SAM" id="MobiDB-lite"/>
    </source>
</evidence>
<dbReference type="Pfam" id="PF25587">
    <property type="entry name" value="Rv2743c"/>
    <property type="match status" value="1"/>
</dbReference>
<gene>
    <name evidence="3" type="ORF">GA0070564_107299</name>
</gene>
<dbReference type="STRING" id="262898.GA0070564_107299"/>
<accession>A0A1C5A4T4</accession>
<proteinExistence type="predicted"/>
<dbReference type="EMBL" id="FMCX01000007">
    <property type="protein sequence ID" value="SCF40091.1"/>
    <property type="molecule type" value="Genomic_DNA"/>
</dbReference>
<dbReference type="AlphaFoldDB" id="A0A1C5A4T4"/>
<feature type="transmembrane region" description="Helical" evidence="2">
    <location>
        <begin position="21"/>
        <end position="41"/>
    </location>
</feature>
<keyword evidence="2" id="KW-0812">Transmembrane</keyword>
<evidence type="ECO:0000313" key="3">
    <source>
        <dbReference type="EMBL" id="SCF40091.1"/>
    </source>
</evidence>
<keyword evidence="2" id="KW-1133">Transmembrane helix</keyword>
<dbReference type="Proteomes" id="UP000199504">
    <property type="component" value="Unassembled WGS sequence"/>
</dbReference>
<dbReference type="InterPro" id="IPR057952">
    <property type="entry name" value="Rv2743c-like"/>
</dbReference>
<sequence>MADERARHFRRLARLRRSARRWSVLAGGLGGSAAVLVPYAGIGLPDAAWAGAAGGALALAAWRWTDLRALAAQPAPPALDPADVAARNRARLVAAVERLPVGPGVLAEARRLRSRLALRGTDAAEPWNRLDRAALTLAGMAGRLTGLAEPAVREAAAADHSLRDLAARVASVERALRLAPADARSSLTEAHRALAGQLDSGVTAYEGLVAAAAGYVAEDARPSTTHPAADRLVEATDMLHGVTSALAELRAVGEPVGAPAADPWSATDPLAGPAADPLAGPVTDRWGRGGPMRAAG</sequence>